<keyword evidence="7" id="KW-1185">Reference proteome</keyword>
<dbReference type="InterPro" id="IPR000847">
    <property type="entry name" value="LysR_HTH_N"/>
</dbReference>
<dbReference type="SUPFAM" id="SSF46785">
    <property type="entry name" value="Winged helix' DNA-binding domain"/>
    <property type="match status" value="1"/>
</dbReference>
<dbReference type="InterPro" id="IPR036388">
    <property type="entry name" value="WH-like_DNA-bd_sf"/>
</dbReference>
<dbReference type="PROSITE" id="PS50931">
    <property type="entry name" value="HTH_LYSR"/>
    <property type="match status" value="1"/>
</dbReference>
<evidence type="ECO:0000259" key="5">
    <source>
        <dbReference type="PROSITE" id="PS50931"/>
    </source>
</evidence>
<reference evidence="6 7" key="1">
    <citation type="submission" date="2020-05" db="EMBL/GenBank/DDBJ databases">
        <title>Genome Sequencing of Type Strains.</title>
        <authorList>
            <person name="Lemaire J.F."/>
            <person name="Inderbitzin P."/>
            <person name="Gregorio O.A."/>
            <person name="Collins S.B."/>
            <person name="Wespe N."/>
            <person name="Knight-Connoni V."/>
        </authorList>
    </citation>
    <scope>NUCLEOTIDE SEQUENCE [LARGE SCALE GENOMIC DNA]</scope>
    <source>
        <strain evidence="6 7">LMG 21957</strain>
    </source>
</reference>
<evidence type="ECO:0000256" key="1">
    <source>
        <dbReference type="ARBA" id="ARBA00009437"/>
    </source>
</evidence>
<keyword evidence="3" id="KW-0238">DNA-binding</keyword>
<dbReference type="InterPro" id="IPR005119">
    <property type="entry name" value="LysR_subst-bd"/>
</dbReference>
<dbReference type="PANTHER" id="PTHR30126:SF40">
    <property type="entry name" value="HTH-TYPE TRANSCRIPTIONAL REGULATOR GLTR"/>
    <property type="match status" value="1"/>
</dbReference>
<dbReference type="RefSeq" id="WP_175396471.1">
    <property type="nucleotide sequence ID" value="NZ_JABMCB010000187.1"/>
</dbReference>
<accession>A0A7Y6EU70</accession>
<keyword evidence="2" id="KW-0805">Transcription regulation</keyword>
<proteinExistence type="inferred from homology"/>
<evidence type="ECO:0000256" key="4">
    <source>
        <dbReference type="ARBA" id="ARBA00023163"/>
    </source>
</evidence>
<evidence type="ECO:0000256" key="3">
    <source>
        <dbReference type="ARBA" id="ARBA00023125"/>
    </source>
</evidence>
<dbReference type="Gene3D" id="3.40.190.290">
    <property type="match status" value="1"/>
</dbReference>
<comment type="similarity">
    <text evidence="1">Belongs to the LysR transcriptional regulatory family.</text>
</comment>
<dbReference type="CDD" id="cd05466">
    <property type="entry name" value="PBP2_LTTR_substrate"/>
    <property type="match status" value="1"/>
</dbReference>
<evidence type="ECO:0000256" key="2">
    <source>
        <dbReference type="ARBA" id="ARBA00023015"/>
    </source>
</evidence>
<keyword evidence="4" id="KW-0804">Transcription</keyword>
<gene>
    <name evidence="6" type="ORF">HP552_16245</name>
</gene>
<dbReference type="Pfam" id="PF00126">
    <property type="entry name" value="HTH_1"/>
    <property type="match status" value="1"/>
</dbReference>
<dbReference type="Pfam" id="PF03466">
    <property type="entry name" value="LysR_substrate"/>
    <property type="match status" value="1"/>
</dbReference>
<dbReference type="GO" id="GO:0003700">
    <property type="term" value="F:DNA-binding transcription factor activity"/>
    <property type="evidence" value="ECO:0007669"/>
    <property type="project" value="InterPro"/>
</dbReference>
<dbReference type="EMBL" id="JABMCB010000187">
    <property type="protein sequence ID" value="NUU76777.1"/>
    <property type="molecule type" value="Genomic_DNA"/>
</dbReference>
<dbReference type="GO" id="GO:0000976">
    <property type="term" value="F:transcription cis-regulatory region binding"/>
    <property type="evidence" value="ECO:0007669"/>
    <property type="project" value="TreeGrafter"/>
</dbReference>
<protein>
    <submittedName>
        <fullName evidence="6">LysR family transcriptional regulator</fullName>
    </submittedName>
</protein>
<dbReference type="Proteomes" id="UP000526125">
    <property type="component" value="Unassembled WGS sequence"/>
</dbReference>
<sequence length="295" mass="33646">MDLNYFQTFREVAVRQSFTKAAEELGYAQSSVTTQIQKLEKIYQVKLFERYNNNKIRLTSAGEELFLLSGQLLEIFEHSQEKLTKQGGGSLTIATMDSLASYFLPAPIQTTRKQYPELGIRLQTDREDMILQKVREGEADVGLILANASSETGLQWITIREEPLVLIVNTDHSLAHKQKIELSDLADEEWIMPEDTCNYRQLLERVLRTNGIPYKVGLELGSPEAIKRSIMAGSGISLLPQMTAMDEIRREELAVLPLDHGEFRLEIQLVIHTRKWVSHALRQFIANLGAKQTEW</sequence>
<organism evidence="6 7">
    <name type="scientific">Paenibacillus xylanilyticus</name>
    <dbReference type="NCBI Taxonomy" id="248903"/>
    <lineage>
        <taxon>Bacteria</taxon>
        <taxon>Bacillati</taxon>
        <taxon>Bacillota</taxon>
        <taxon>Bacilli</taxon>
        <taxon>Bacillales</taxon>
        <taxon>Paenibacillaceae</taxon>
        <taxon>Paenibacillus</taxon>
    </lineage>
</organism>
<comment type="caution">
    <text evidence="6">The sequence shown here is derived from an EMBL/GenBank/DDBJ whole genome shotgun (WGS) entry which is preliminary data.</text>
</comment>
<name>A0A7Y6EU70_9BACL</name>
<feature type="domain" description="HTH lysR-type" evidence="5">
    <location>
        <begin position="1"/>
        <end position="59"/>
    </location>
</feature>
<dbReference type="InterPro" id="IPR036390">
    <property type="entry name" value="WH_DNA-bd_sf"/>
</dbReference>
<dbReference type="Gene3D" id="1.10.10.10">
    <property type="entry name" value="Winged helix-like DNA-binding domain superfamily/Winged helix DNA-binding domain"/>
    <property type="match status" value="1"/>
</dbReference>
<dbReference type="PRINTS" id="PR00039">
    <property type="entry name" value="HTHLYSR"/>
</dbReference>
<dbReference type="SUPFAM" id="SSF53850">
    <property type="entry name" value="Periplasmic binding protein-like II"/>
    <property type="match status" value="1"/>
</dbReference>
<dbReference type="AlphaFoldDB" id="A0A7Y6EU70"/>
<dbReference type="PANTHER" id="PTHR30126">
    <property type="entry name" value="HTH-TYPE TRANSCRIPTIONAL REGULATOR"/>
    <property type="match status" value="1"/>
</dbReference>
<evidence type="ECO:0000313" key="6">
    <source>
        <dbReference type="EMBL" id="NUU76777.1"/>
    </source>
</evidence>
<evidence type="ECO:0000313" key="7">
    <source>
        <dbReference type="Proteomes" id="UP000526125"/>
    </source>
</evidence>